<comment type="subcellular location">
    <subcellularLocation>
        <location evidence="1">Membrane</location>
        <topology evidence="1">Multi-pass membrane protein</topology>
    </subcellularLocation>
</comment>
<feature type="transmembrane region" description="Helical" evidence="7">
    <location>
        <begin position="68"/>
        <end position="91"/>
    </location>
</feature>
<feature type="transmembrane region" description="Helical" evidence="7">
    <location>
        <begin position="388"/>
        <end position="408"/>
    </location>
</feature>
<keyword evidence="10" id="KW-1185">Reference proteome</keyword>
<evidence type="ECO:0000256" key="4">
    <source>
        <dbReference type="ARBA" id="ARBA00022692"/>
    </source>
</evidence>
<feature type="domain" description="Major facilitator superfamily (MFS) profile" evidence="8">
    <location>
        <begin position="33"/>
        <end position="443"/>
    </location>
</feature>
<feature type="transmembrane region" description="Helical" evidence="7">
    <location>
        <begin position="353"/>
        <end position="376"/>
    </location>
</feature>
<dbReference type="InterPro" id="IPR020846">
    <property type="entry name" value="MFS_dom"/>
</dbReference>
<evidence type="ECO:0000256" key="2">
    <source>
        <dbReference type="ARBA" id="ARBA00010992"/>
    </source>
</evidence>
<dbReference type="InterPro" id="IPR005828">
    <property type="entry name" value="MFS_sugar_transport-like"/>
</dbReference>
<protein>
    <submittedName>
        <fullName evidence="9">MFS transporter</fullName>
    </submittedName>
</protein>
<dbReference type="PROSITE" id="PS00217">
    <property type="entry name" value="SUGAR_TRANSPORT_2"/>
    <property type="match status" value="1"/>
</dbReference>
<reference evidence="9 10" key="1">
    <citation type="journal article" date="2022" name="Res Sq">
        <title>Evolution of multicellular longitudinally dividing oral cavity symbionts (Neisseriaceae).</title>
        <authorList>
            <person name="Nyongesa S."/>
            <person name="Weber P."/>
            <person name="Bernet E."/>
            <person name="Pullido F."/>
            <person name="Nieckarz M."/>
            <person name="Delaby M."/>
            <person name="Nieves C."/>
            <person name="Viehboeck T."/>
            <person name="Krause N."/>
            <person name="Rivera-Millot A."/>
            <person name="Nakamura A."/>
            <person name="Vischer N."/>
            <person name="VanNieuwenhze M."/>
            <person name="Brun Y."/>
            <person name="Cava F."/>
            <person name="Bulgheresi S."/>
            <person name="Veyrier F."/>
        </authorList>
    </citation>
    <scope>NUCLEOTIDE SEQUENCE [LARGE SCALE GENOMIC DNA]</scope>
    <source>
        <strain evidence="9 10">SN4</strain>
    </source>
</reference>
<name>A0ABY4E1J5_9NEIS</name>
<dbReference type="CDD" id="cd17316">
    <property type="entry name" value="MFS_SV2_like"/>
    <property type="match status" value="1"/>
</dbReference>
<dbReference type="SUPFAM" id="SSF103473">
    <property type="entry name" value="MFS general substrate transporter"/>
    <property type="match status" value="1"/>
</dbReference>
<keyword evidence="3" id="KW-0813">Transport</keyword>
<dbReference type="InterPro" id="IPR036259">
    <property type="entry name" value="MFS_trans_sf"/>
</dbReference>
<dbReference type="PANTHER" id="PTHR23511">
    <property type="entry name" value="SYNAPTIC VESICLE GLYCOPROTEIN 2"/>
    <property type="match status" value="1"/>
</dbReference>
<evidence type="ECO:0000256" key="3">
    <source>
        <dbReference type="ARBA" id="ARBA00022448"/>
    </source>
</evidence>
<accession>A0ABY4E1J5</accession>
<evidence type="ECO:0000256" key="7">
    <source>
        <dbReference type="SAM" id="Phobius"/>
    </source>
</evidence>
<dbReference type="InterPro" id="IPR005829">
    <property type="entry name" value="Sugar_transporter_CS"/>
</dbReference>
<evidence type="ECO:0000256" key="1">
    <source>
        <dbReference type="ARBA" id="ARBA00004141"/>
    </source>
</evidence>
<dbReference type="Pfam" id="PF00083">
    <property type="entry name" value="Sugar_tr"/>
    <property type="match status" value="1"/>
</dbReference>
<evidence type="ECO:0000256" key="6">
    <source>
        <dbReference type="ARBA" id="ARBA00023136"/>
    </source>
</evidence>
<dbReference type="Gene3D" id="1.20.1250.20">
    <property type="entry name" value="MFS general substrate transporter like domains"/>
    <property type="match status" value="1"/>
</dbReference>
<evidence type="ECO:0000313" key="9">
    <source>
        <dbReference type="EMBL" id="UOO89664.1"/>
    </source>
</evidence>
<dbReference type="RefSeq" id="WP_199822548.1">
    <property type="nucleotide sequence ID" value="NZ_CABKVG010000007.1"/>
</dbReference>
<feature type="transmembrane region" description="Helical" evidence="7">
    <location>
        <begin position="157"/>
        <end position="175"/>
    </location>
</feature>
<organism evidence="9 10">
    <name type="scientific">Vitreoscilla massiliensis</name>
    <dbReference type="NCBI Taxonomy" id="1689272"/>
    <lineage>
        <taxon>Bacteria</taxon>
        <taxon>Pseudomonadati</taxon>
        <taxon>Pseudomonadota</taxon>
        <taxon>Betaproteobacteria</taxon>
        <taxon>Neisseriales</taxon>
        <taxon>Neisseriaceae</taxon>
        <taxon>Vitreoscilla</taxon>
    </lineage>
</organism>
<keyword evidence="6 7" id="KW-0472">Membrane</keyword>
<evidence type="ECO:0000313" key="10">
    <source>
        <dbReference type="Proteomes" id="UP000832011"/>
    </source>
</evidence>
<dbReference type="PROSITE" id="PS50850">
    <property type="entry name" value="MFS"/>
    <property type="match status" value="1"/>
</dbReference>
<feature type="transmembrane region" description="Helical" evidence="7">
    <location>
        <begin position="121"/>
        <end position="145"/>
    </location>
</feature>
<dbReference type="Proteomes" id="UP000832011">
    <property type="component" value="Chromosome"/>
</dbReference>
<sequence length="455" mass="50122">MRYISLTLTLSTGGTMRYAKLEDFPLLPFHKRLTVGAAGGPFIDGYVLSLMGVVLTAASNELQLSLLWQAWIAIASLIGVIVGGLLGGVLTDQYGRRWFFRYNLWLLMAISLWQWHIDAAWMLFVSRLLIGFVIGVDYPVATPLLVEFVPKKQRASLIASLTVSWFGGAALAYVIGAWCMGMGDAGWRYALVSAALVCALFALARRDMPESPRWLLNQQRTAEADAIIQRIYGADYHHQHLAEASTATRISWRQLLLHGYAQRLWFVTLFWACSIIPLVVMYSFAPQILAALHVEGWWLQWGPALITLTLLLGSMLAVKMVNHVPRRSLLIGSFIASGSAIALLAVWPAAAAWWVIALFCVYGLCLGGTQIMQYLYPSELFPTEIRATAIGLASSMSRVAAASATYLIPWSLAYLGVSVTLYLAVAITFFGAAISFVMAPETRHLDLHSAARLSD</sequence>
<keyword evidence="5 7" id="KW-1133">Transmembrane helix</keyword>
<feature type="transmembrane region" description="Helical" evidence="7">
    <location>
        <begin position="414"/>
        <end position="439"/>
    </location>
</feature>
<evidence type="ECO:0000256" key="5">
    <source>
        <dbReference type="ARBA" id="ARBA00022989"/>
    </source>
</evidence>
<feature type="transmembrane region" description="Helical" evidence="7">
    <location>
        <begin position="297"/>
        <end position="317"/>
    </location>
</feature>
<dbReference type="EMBL" id="CP091511">
    <property type="protein sequence ID" value="UOO89664.1"/>
    <property type="molecule type" value="Genomic_DNA"/>
</dbReference>
<feature type="transmembrane region" description="Helical" evidence="7">
    <location>
        <begin position="98"/>
        <end position="115"/>
    </location>
</feature>
<comment type="similarity">
    <text evidence="2">Belongs to the major facilitator superfamily. Sugar transporter (TC 2.A.1.1) family.</text>
</comment>
<evidence type="ECO:0000259" key="8">
    <source>
        <dbReference type="PROSITE" id="PS50850"/>
    </source>
</evidence>
<feature type="transmembrane region" description="Helical" evidence="7">
    <location>
        <begin position="264"/>
        <end position="285"/>
    </location>
</feature>
<keyword evidence="4 7" id="KW-0812">Transmembrane</keyword>
<dbReference type="PANTHER" id="PTHR23511:SF34">
    <property type="entry name" value="SYNAPTIC VESICLE GLYCOPROTEIN 2"/>
    <property type="match status" value="1"/>
</dbReference>
<proteinExistence type="inferred from homology"/>
<gene>
    <name evidence="9" type="ORF">LVJ82_01365</name>
</gene>
<feature type="transmembrane region" description="Helical" evidence="7">
    <location>
        <begin position="329"/>
        <end position="347"/>
    </location>
</feature>
<feature type="transmembrane region" description="Helical" evidence="7">
    <location>
        <begin position="187"/>
        <end position="204"/>
    </location>
</feature>